<dbReference type="RefSeq" id="WP_156608685.1">
    <property type="nucleotide sequence ID" value="NZ_WPCU01000004.1"/>
</dbReference>
<dbReference type="Pfam" id="PF01503">
    <property type="entry name" value="PRA-PH"/>
    <property type="match status" value="1"/>
</dbReference>
<comment type="caution">
    <text evidence="1">The sequence shown here is derived from an EMBL/GenBank/DDBJ whole genome shotgun (WGS) entry which is preliminary data.</text>
</comment>
<dbReference type="Gene3D" id="1.10.3420.10">
    <property type="entry name" value="putative ntp pyrophosphohydrolase like domain"/>
    <property type="match status" value="1"/>
</dbReference>
<sequence length="138" mass="14557">MSAARTHPSPAAAVAEFHRAFGLPSRDRPEADVGRADAELRVRLLREETEEFAEASAAGDLVAVADALADIVYVAYGTADVYGIDLDAVVAEVHRSNMTKLDGSGRPVLRADGKVLKSERYRPPDVAGVLARQAGGSA</sequence>
<evidence type="ECO:0000313" key="1">
    <source>
        <dbReference type="EMBL" id="MVA75556.1"/>
    </source>
</evidence>
<dbReference type="Proteomes" id="UP000435304">
    <property type="component" value="Unassembled WGS sequence"/>
</dbReference>
<gene>
    <name evidence="1" type="ORF">GC722_05870</name>
</gene>
<dbReference type="AlphaFoldDB" id="A0A6A9URP3"/>
<dbReference type="InterPro" id="IPR021130">
    <property type="entry name" value="PRib-ATP_PPHydrolase-like"/>
</dbReference>
<evidence type="ECO:0000313" key="2">
    <source>
        <dbReference type="Proteomes" id="UP000435304"/>
    </source>
</evidence>
<proteinExistence type="predicted"/>
<organism evidence="1 2">
    <name type="scientific">Auraticoccus cholistanensis</name>
    <dbReference type="NCBI Taxonomy" id="2656650"/>
    <lineage>
        <taxon>Bacteria</taxon>
        <taxon>Bacillati</taxon>
        <taxon>Actinomycetota</taxon>
        <taxon>Actinomycetes</taxon>
        <taxon>Propionibacteriales</taxon>
        <taxon>Propionibacteriaceae</taxon>
        <taxon>Auraticoccus</taxon>
    </lineage>
</organism>
<protein>
    <submittedName>
        <fullName evidence="1">Nucleotide pyrophosphohydrolase</fullName>
    </submittedName>
</protein>
<name>A0A6A9URP3_9ACTN</name>
<dbReference type="EMBL" id="WPCU01000004">
    <property type="protein sequence ID" value="MVA75556.1"/>
    <property type="molecule type" value="Genomic_DNA"/>
</dbReference>
<dbReference type="GO" id="GO:0016787">
    <property type="term" value="F:hydrolase activity"/>
    <property type="evidence" value="ECO:0007669"/>
    <property type="project" value="UniProtKB-KW"/>
</dbReference>
<reference evidence="1 2" key="1">
    <citation type="submission" date="2019-12" db="EMBL/GenBank/DDBJ databases">
        <title>Auraticoccus cholistani sp. nov., an actinomycete isolated from soil of Cholistan desert.</title>
        <authorList>
            <person name="Cheema M.T."/>
        </authorList>
    </citation>
    <scope>NUCLEOTIDE SEQUENCE [LARGE SCALE GENOMIC DNA]</scope>
    <source>
        <strain evidence="1 2">F435</strain>
    </source>
</reference>
<dbReference type="SUPFAM" id="SSF101386">
    <property type="entry name" value="all-alpha NTP pyrophosphatases"/>
    <property type="match status" value="1"/>
</dbReference>
<accession>A0A6A9URP3</accession>
<dbReference type="InterPro" id="IPR023292">
    <property type="entry name" value="NTP_PyroPHydrolase-like_dom_sf"/>
</dbReference>
<keyword evidence="1" id="KW-0378">Hydrolase</keyword>
<keyword evidence="2" id="KW-1185">Reference proteome</keyword>